<name>A0AC61NEL0_9BACT</name>
<gene>
    <name evidence="1" type="ORF">K4L44_16040</name>
</gene>
<reference evidence="1" key="1">
    <citation type="submission" date="2021-08" db="EMBL/GenBank/DDBJ databases">
        <title>Novel anaerobic bacterium isolated from sea squirt in East Sea, Republic of Korea.</title>
        <authorList>
            <person name="Nguyen T.H."/>
            <person name="Li Z."/>
            <person name="Lee Y.-J."/>
            <person name="Ko J."/>
            <person name="Kim S.-G."/>
        </authorList>
    </citation>
    <scope>NUCLEOTIDE SEQUENCE</scope>
    <source>
        <strain evidence="1">KCTC 25031</strain>
    </source>
</reference>
<sequence>MVRSILFHISRCLFLFAISLVLFLNIAKAQVQVGVTPQVGVTHLEGKSGSQNSNGISAGIDGYIQYDFKRLLSLKAGIGFDFNQYDITYNGPIAPESNETLNSSFITIPIELVMSPTGKWDISIGAEYRMLLNNKDILNSDKLKYAINFGVAKDIGTSAIGLKLSYGLNDLVAKKSKQGYQQSYTARPFTIKLLYRIPLKRRKEDQK</sequence>
<accession>A0AC61NEL0</accession>
<protein>
    <submittedName>
        <fullName evidence="1">Uncharacterized protein</fullName>
    </submittedName>
</protein>
<proteinExistence type="predicted"/>
<dbReference type="EMBL" id="CP081303">
    <property type="protein sequence ID" value="QZE14017.1"/>
    <property type="molecule type" value="Genomic_DNA"/>
</dbReference>
<dbReference type="Proteomes" id="UP000826212">
    <property type="component" value="Chromosome"/>
</dbReference>
<keyword evidence="2" id="KW-1185">Reference proteome</keyword>
<organism evidence="1 2">
    <name type="scientific">Halosquirtibacter laminarini</name>
    <dbReference type="NCBI Taxonomy" id="3374600"/>
    <lineage>
        <taxon>Bacteria</taxon>
        <taxon>Pseudomonadati</taxon>
        <taxon>Bacteroidota</taxon>
        <taxon>Bacteroidia</taxon>
        <taxon>Marinilabiliales</taxon>
        <taxon>Prolixibacteraceae</taxon>
        <taxon>Halosquirtibacter</taxon>
    </lineage>
</organism>
<evidence type="ECO:0000313" key="2">
    <source>
        <dbReference type="Proteomes" id="UP000826212"/>
    </source>
</evidence>
<evidence type="ECO:0000313" key="1">
    <source>
        <dbReference type="EMBL" id="QZE14017.1"/>
    </source>
</evidence>